<evidence type="ECO:0000259" key="3">
    <source>
        <dbReference type="PROSITE" id="PS50172"/>
    </source>
</evidence>
<dbReference type="FunFam" id="3.40.50.10190:FF:000018">
    <property type="entry name" value="DNA topoisomerase 2-binding protein 1"/>
    <property type="match status" value="1"/>
</dbReference>
<feature type="compositionally biased region" description="Low complexity" evidence="2">
    <location>
        <begin position="852"/>
        <end position="866"/>
    </location>
</feature>
<dbReference type="Gene3D" id="3.40.50.10190">
    <property type="entry name" value="BRCT domain"/>
    <property type="match status" value="8"/>
</dbReference>
<feature type="region of interest" description="Disordered" evidence="2">
    <location>
        <begin position="977"/>
        <end position="1040"/>
    </location>
</feature>
<gene>
    <name evidence="5" type="ORF">LSTR_LSTR004381</name>
</gene>
<dbReference type="CDD" id="cd17731">
    <property type="entry name" value="BRCT_TopBP1_rpt2_like"/>
    <property type="match status" value="1"/>
</dbReference>
<evidence type="ECO:0000313" key="5">
    <source>
        <dbReference type="EMBL" id="RZF42232.1"/>
    </source>
</evidence>
<feature type="domain" description="BRCT" evidence="3">
    <location>
        <begin position="365"/>
        <end position="455"/>
    </location>
</feature>
<dbReference type="GO" id="GO:0007095">
    <property type="term" value="P:mitotic G2 DNA damage checkpoint signaling"/>
    <property type="evidence" value="ECO:0007669"/>
    <property type="project" value="TreeGrafter"/>
</dbReference>
<dbReference type="PANTHER" id="PTHR13561">
    <property type="entry name" value="DNA REPLICATION REGULATOR DPB11-RELATED"/>
    <property type="match status" value="1"/>
</dbReference>
<feature type="compositionally biased region" description="Basic and acidic residues" evidence="2">
    <location>
        <begin position="772"/>
        <end position="786"/>
    </location>
</feature>
<keyword evidence="6" id="KW-1185">Reference proteome</keyword>
<feature type="region of interest" description="Disordered" evidence="2">
    <location>
        <begin position="484"/>
        <end position="511"/>
    </location>
</feature>
<feature type="region of interest" description="Disordered" evidence="2">
    <location>
        <begin position="739"/>
        <end position="786"/>
    </location>
</feature>
<feature type="compositionally biased region" description="Polar residues" evidence="2">
    <location>
        <begin position="881"/>
        <end position="891"/>
    </location>
</feature>
<dbReference type="PROSITE" id="PS50172">
    <property type="entry name" value="BRCT"/>
    <property type="match status" value="5"/>
</dbReference>
<dbReference type="FunCoup" id="A0A482X991">
    <property type="interactions" value="1723"/>
</dbReference>
<dbReference type="SMR" id="A0A482X991"/>
<evidence type="ECO:0000256" key="1">
    <source>
        <dbReference type="ARBA" id="ARBA00022737"/>
    </source>
</evidence>
<dbReference type="InterPro" id="IPR001357">
    <property type="entry name" value="BRCT_dom"/>
</dbReference>
<feature type="compositionally biased region" description="Polar residues" evidence="2">
    <location>
        <begin position="744"/>
        <end position="771"/>
    </location>
</feature>
<feature type="compositionally biased region" description="Polar residues" evidence="2">
    <location>
        <begin position="977"/>
        <end position="998"/>
    </location>
</feature>
<feature type="domain" description="4Fe-4S ferredoxin-type" evidence="4">
    <location>
        <begin position="66"/>
        <end position="96"/>
    </location>
</feature>
<dbReference type="InParanoid" id="A0A482X991"/>
<feature type="domain" description="BRCT" evidence="3">
    <location>
        <begin position="648"/>
        <end position="745"/>
    </location>
</feature>
<dbReference type="SMART" id="SM00292">
    <property type="entry name" value="BRCT"/>
    <property type="match status" value="6"/>
</dbReference>
<dbReference type="FunFam" id="3.40.50.10190:FF:000020">
    <property type="entry name" value="DNA topoisomerase II binding protein 1"/>
    <property type="match status" value="1"/>
</dbReference>
<dbReference type="CDD" id="cd17738">
    <property type="entry name" value="BRCT_TopBP1_rpt7"/>
    <property type="match status" value="1"/>
</dbReference>
<dbReference type="OrthoDB" id="251770at2759"/>
<keyword evidence="1" id="KW-0677">Repeat</keyword>
<reference evidence="5 6" key="1">
    <citation type="journal article" date="2017" name="Gigascience">
        <title>Genome sequence of the small brown planthopper, Laodelphax striatellus.</title>
        <authorList>
            <person name="Zhu J."/>
            <person name="Jiang F."/>
            <person name="Wang X."/>
            <person name="Yang P."/>
            <person name="Bao Y."/>
            <person name="Zhao W."/>
            <person name="Wang W."/>
            <person name="Lu H."/>
            <person name="Wang Q."/>
            <person name="Cui N."/>
            <person name="Li J."/>
            <person name="Chen X."/>
            <person name="Luo L."/>
            <person name="Yu J."/>
            <person name="Kang L."/>
            <person name="Cui F."/>
        </authorList>
    </citation>
    <scope>NUCLEOTIDE SEQUENCE [LARGE SCALE GENOMIC DNA]</scope>
    <source>
        <strain evidence="5">Lst14</strain>
    </source>
</reference>
<evidence type="ECO:0008006" key="7">
    <source>
        <dbReference type="Google" id="ProtNLM"/>
    </source>
</evidence>
<dbReference type="InterPro" id="IPR036420">
    <property type="entry name" value="BRCT_dom_sf"/>
</dbReference>
<feature type="compositionally biased region" description="Polar residues" evidence="2">
    <location>
        <begin position="825"/>
        <end position="851"/>
    </location>
</feature>
<dbReference type="GO" id="GO:0006270">
    <property type="term" value="P:DNA replication initiation"/>
    <property type="evidence" value="ECO:0007669"/>
    <property type="project" value="TreeGrafter"/>
</dbReference>
<dbReference type="GO" id="GO:0033314">
    <property type="term" value="P:mitotic DNA replication checkpoint signaling"/>
    <property type="evidence" value="ECO:0007669"/>
    <property type="project" value="TreeGrafter"/>
</dbReference>
<dbReference type="InterPro" id="IPR059215">
    <property type="entry name" value="BRCT2_TopBP1-like"/>
</dbReference>
<dbReference type="Proteomes" id="UP000291343">
    <property type="component" value="Unassembled WGS sequence"/>
</dbReference>
<protein>
    <recommendedName>
        <fullName evidence="7">DNA topoisomerase 2-binding protein 1-A</fullName>
    </recommendedName>
</protein>
<accession>A0A482X991</accession>
<dbReference type="STRING" id="195883.A0A482X991"/>
<feature type="domain" description="BRCT" evidence="3">
    <location>
        <begin position="552"/>
        <end position="642"/>
    </location>
</feature>
<feature type="domain" description="BRCT" evidence="3">
    <location>
        <begin position="122"/>
        <end position="171"/>
    </location>
</feature>
<dbReference type="SUPFAM" id="SSF52113">
    <property type="entry name" value="BRCT domain"/>
    <property type="match status" value="6"/>
</dbReference>
<dbReference type="Pfam" id="PF00533">
    <property type="entry name" value="BRCT"/>
    <property type="match status" value="5"/>
</dbReference>
<dbReference type="PANTHER" id="PTHR13561:SF20">
    <property type="entry name" value="DNA TOPOISOMERASE 2-BINDING PROTEIN 1"/>
    <property type="match status" value="1"/>
</dbReference>
<name>A0A482X991_LAOST</name>
<dbReference type="InterPro" id="IPR017896">
    <property type="entry name" value="4Fe4S_Fe-S-bd"/>
</dbReference>
<feature type="region of interest" description="Disordered" evidence="2">
    <location>
        <begin position="819"/>
        <end position="934"/>
    </location>
</feature>
<evidence type="ECO:0000259" key="4">
    <source>
        <dbReference type="PROSITE" id="PS51379"/>
    </source>
</evidence>
<dbReference type="PROSITE" id="PS51379">
    <property type="entry name" value="4FE4S_FER_2"/>
    <property type="match status" value="1"/>
</dbReference>
<feature type="domain" description="BRCT" evidence="3">
    <location>
        <begin position="193"/>
        <end position="283"/>
    </location>
</feature>
<feature type="compositionally biased region" description="Basic and acidic residues" evidence="2">
    <location>
        <begin position="492"/>
        <end position="507"/>
    </location>
</feature>
<dbReference type="Pfam" id="PF12738">
    <property type="entry name" value="PTCB-BRCT"/>
    <property type="match status" value="1"/>
</dbReference>
<comment type="caution">
    <text evidence="5">The sequence shown here is derived from an EMBL/GenBank/DDBJ whole genome shotgun (WGS) entry which is preliminary data.</text>
</comment>
<proteinExistence type="predicted"/>
<sequence>MFPAKEVSIHFLVPGENEDDLSDEIKKTFQDCKEARLKPQLITEAALKELDKSNKVIVVEKFEGQLFEYLKRQKCIVCGPKCIQFCLAEKIPIPDTKSPVFITAMRDLVVSASNIPIPLKCKVREKILHMGGKYTSNLVESVTHLVTGGVQSKKYQKAAEKGISIMTVEWVDAVWNEGIRRNVHATNSQFNKYKCPVFLDLYVTVSNMPQSDKEKIKRLINSNGGTYSKEMKKNETCLLIIANVKNSQKFTFAQEWELPCVSPSWVYESVEKGYALPVDDYIMKPTVHNSTPTKDDIGRLSFGAADISVVPGSTLSNQSVASVMSNDTTLQLNRLSQKNAAKSKLSGNNSYKTYIDKLNVGEAKRAGAFLEGCKVYLSGFKAEEQDKLRRILTLGGAIVFVEISDAVSHVICGEFVAADMKAVNQSANRPFLVTVEWLVASVNQQTAAPEEIYCHSIEVSSEPPEPPSPLSQKGLKLLKRNETLSPDQTKLAPKEKSPDNSTPKESHQSIVNRKLFGDCRTDQPAEDVNDQPDAVIEIKDGEENDAEEIITTEGPILKGLAFLILDFDDSNMEIIKTMINEHGGKVVSQIFKGVTDQFTDYTIVPIDWTPGQLKLQSTVVTHFWLEDCIQEEKLVPVMYYHEPLSILDGCAPLAGCVITISTYANKERAFLEQLVEALGAISQEMFARKDNVAKGVKTCTHLITPSAGSQKYMAALKWNIPVVTKDWLLACARTGTRLPEAPHTVSSDGQNPVSQTPTACRAQGTNNSSNDGHVKDTPRPKDEKRISIVPDFASKLTSQADLQQKTCVASHFEPVNEETPKRCVNTGNESQAITERSETPAASSSTRSHQTPSNSSISNKSKQSPQCTTDNPVQITRDAASPSTSFQTPKNFDNKTRKSLGLTPGYKFPSEMKTPDTPYENIYPHSGAGKQARKRIKHCIDQFSQNAPNNPSPKKRKLSTPLSVLMKRAFDKFGLTPETSMLETDNTTGSDDINNDAETGNDKSFKTSTIGSRNDNADDEPETSNKSETTKTPGKAPSGSEFLDVLNEKLQNLTPACQEVKRWIPDTTDQIVSSRKSNESKAQAQKACASWDCEAQPIDVGWQEPVEEREKARELGMSKTRKFAFSNVNNEMKGKYEDMIVSLGAALIKTDTYSSEITHLIIEGPKRSEKLLCSIAAGHYILHTSYLDESHKCGYFLPEDQFEWGNELAKENLPNLPVESERLLADAAYRWRMKISNSKNKTGAYVKIKAIIFTNSNKMYENLFRLINSGNGEVLGRKEDLNATHCFIDPKYNGKVNVQLLASKNIYCLNPVNLVNILVDMQPKYETLICEEYKKYYNF</sequence>
<evidence type="ECO:0000256" key="2">
    <source>
        <dbReference type="SAM" id="MobiDB-lite"/>
    </source>
</evidence>
<evidence type="ECO:0000313" key="6">
    <source>
        <dbReference type="Proteomes" id="UP000291343"/>
    </source>
</evidence>
<dbReference type="EMBL" id="QKKF02015335">
    <property type="protein sequence ID" value="RZF42232.1"/>
    <property type="molecule type" value="Genomic_DNA"/>
</dbReference>
<organism evidence="5 6">
    <name type="scientific">Laodelphax striatellus</name>
    <name type="common">Small brown planthopper</name>
    <name type="synonym">Delphax striatella</name>
    <dbReference type="NCBI Taxonomy" id="195883"/>
    <lineage>
        <taxon>Eukaryota</taxon>
        <taxon>Metazoa</taxon>
        <taxon>Ecdysozoa</taxon>
        <taxon>Arthropoda</taxon>
        <taxon>Hexapoda</taxon>
        <taxon>Insecta</taxon>
        <taxon>Pterygota</taxon>
        <taxon>Neoptera</taxon>
        <taxon>Paraneoptera</taxon>
        <taxon>Hemiptera</taxon>
        <taxon>Auchenorrhyncha</taxon>
        <taxon>Fulgoroidea</taxon>
        <taxon>Delphacidae</taxon>
        <taxon>Criomorphinae</taxon>
        <taxon>Laodelphax</taxon>
    </lineage>
</organism>
<dbReference type="CDD" id="cd17718">
    <property type="entry name" value="BRCT_TopBP1_rpt3"/>
    <property type="match status" value="1"/>
</dbReference>